<keyword evidence="3" id="KW-1185">Reference proteome</keyword>
<gene>
    <name evidence="2" type="ORF">AJ80_09498</name>
</gene>
<evidence type="ECO:0000259" key="1">
    <source>
        <dbReference type="Pfam" id="PF01636"/>
    </source>
</evidence>
<organism evidence="2 3">
    <name type="scientific">Polytolypa hystricis (strain UAMH7299)</name>
    <dbReference type="NCBI Taxonomy" id="1447883"/>
    <lineage>
        <taxon>Eukaryota</taxon>
        <taxon>Fungi</taxon>
        <taxon>Dikarya</taxon>
        <taxon>Ascomycota</taxon>
        <taxon>Pezizomycotina</taxon>
        <taxon>Eurotiomycetes</taxon>
        <taxon>Eurotiomycetidae</taxon>
        <taxon>Onygenales</taxon>
        <taxon>Onygenales incertae sedis</taxon>
        <taxon>Polytolypa</taxon>
    </lineage>
</organism>
<dbReference type="EMBL" id="PDNA01000288">
    <property type="protein sequence ID" value="PGG98661.1"/>
    <property type="molecule type" value="Genomic_DNA"/>
</dbReference>
<dbReference type="InterPro" id="IPR002575">
    <property type="entry name" value="Aminoglycoside_PTrfase"/>
</dbReference>
<dbReference type="SUPFAM" id="SSF56112">
    <property type="entry name" value="Protein kinase-like (PK-like)"/>
    <property type="match status" value="1"/>
</dbReference>
<accession>A0A2B7WQ96</accession>
<reference evidence="2 3" key="1">
    <citation type="submission" date="2017-10" db="EMBL/GenBank/DDBJ databases">
        <title>Comparative genomics in systemic dimorphic fungi from Ajellomycetaceae.</title>
        <authorList>
            <person name="Munoz J.F."/>
            <person name="Mcewen J.G."/>
            <person name="Clay O.K."/>
            <person name="Cuomo C.A."/>
        </authorList>
    </citation>
    <scope>NUCLEOTIDE SEQUENCE [LARGE SCALE GENOMIC DNA]</scope>
    <source>
        <strain evidence="2 3">UAMH7299</strain>
    </source>
</reference>
<dbReference type="OrthoDB" id="2906425at2759"/>
<evidence type="ECO:0000313" key="3">
    <source>
        <dbReference type="Proteomes" id="UP000224634"/>
    </source>
</evidence>
<evidence type="ECO:0000313" key="2">
    <source>
        <dbReference type="EMBL" id="PGG98661.1"/>
    </source>
</evidence>
<dbReference type="STRING" id="1447883.A0A2B7WQ96"/>
<dbReference type="Proteomes" id="UP000224634">
    <property type="component" value="Unassembled WGS sequence"/>
</dbReference>
<protein>
    <recommendedName>
        <fullName evidence="1">Aminoglycoside phosphotransferase domain-containing protein</fullName>
    </recommendedName>
</protein>
<dbReference type="InterPro" id="IPR051678">
    <property type="entry name" value="AGP_Transferase"/>
</dbReference>
<dbReference type="Gene3D" id="3.90.1200.10">
    <property type="match status" value="1"/>
</dbReference>
<dbReference type="Pfam" id="PF01636">
    <property type="entry name" value="APH"/>
    <property type="match status" value="1"/>
</dbReference>
<feature type="domain" description="Aminoglycoside phosphotransferase" evidence="1">
    <location>
        <begin position="146"/>
        <end position="329"/>
    </location>
</feature>
<name>A0A2B7WQ96_POLH7</name>
<dbReference type="CDD" id="cd05120">
    <property type="entry name" value="APH_ChoK_like"/>
    <property type="match status" value="1"/>
</dbReference>
<dbReference type="PANTHER" id="PTHR21310:SF58">
    <property type="entry name" value="AMINOGLYCOSIDE PHOSPHOTRANSFERASE DOMAIN-CONTAINING PROTEIN"/>
    <property type="match status" value="1"/>
</dbReference>
<sequence length="371" mass="42139">MARISKSKAAKFNAHTLQKLQDAVEIDPEVDLTTKLPSRYSARLTKMRRVVQSDNVPKVTPKDEDIRAFLRASDSVEIVFSLSEAVLNLLGIPRNTASTPNDLSERLVHVVQASEIIWKAPFARQKMVINCGHNIAVKAVRAMEDHTEYTTLKYIQQHKPSIPAPEPQGLVKMGDVSLIFMTHIPSNNLTDVWPSMDSAQKVSVKEQLSKILMDIRSLPYATGTPFGGVGGEGCKDIRRHLRRSDRPITTVSEFEDFLFTGPHPGGQIFVKFLRQLSPQDQPSSSAIVFTHGDLRPDNIVVKKENNEWIITGLLDWEYSGFYPEYYEAIKSTNCLGPYEENDWFLFLPDCISPTRYTHWWLLDRVRETRLV</sequence>
<dbReference type="AlphaFoldDB" id="A0A2B7WQ96"/>
<proteinExistence type="predicted"/>
<comment type="caution">
    <text evidence="2">The sequence shown here is derived from an EMBL/GenBank/DDBJ whole genome shotgun (WGS) entry which is preliminary data.</text>
</comment>
<dbReference type="PANTHER" id="PTHR21310">
    <property type="entry name" value="AMINOGLYCOSIDE PHOSPHOTRANSFERASE-RELATED-RELATED"/>
    <property type="match status" value="1"/>
</dbReference>
<dbReference type="InterPro" id="IPR011009">
    <property type="entry name" value="Kinase-like_dom_sf"/>
</dbReference>